<proteinExistence type="predicted"/>
<gene>
    <name evidence="2" type="ORF">MINT15_11160</name>
</gene>
<reference evidence="2 3" key="1">
    <citation type="submission" date="2014-10" db="EMBL/GenBank/DDBJ databases">
        <title>Genome sequence of Micropolyspora internatus JCM3315.</title>
        <authorList>
            <person name="Shin S.-K."/>
            <person name="Yi H."/>
        </authorList>
    </citation>
    <scope>NUCLEOTIDE SEQUENCE [LARGE SCALE GENOMIC DNA]</scope>
    <source>
        <strain evidence="2 3">JCM 3315</strain>
    </source>
</reference>
<comment type="caution">
    <text evidence="2">The sequence shown here is derived from an EMBL/GenBank/DDBJ whole genome shotgun (WGS) entry which is preliminary data.</text>
</comment>
<accession>A0A837DCY3</accession>
<dbReference type="EMBL" id="JRZE01000003">
    <property type="protein sequence ID" value="KHF44234.1"/>
    <property type="molecule type" value="Genomic_DNA"/>
</dbReference>
<organism evidence="2 3">
    <name type="scientific">Saccharomonospora viridis</name>
    <dbReference type="NCBI Taxonomy" id="1852"/>
    <lineage>
        <taxon>Bacteria</taxon>
        <taxon>Bacillati</taxon>
        <taxon>Actinomycetota</taxon>
        <taxon>Actinomycetes</taxon>
        <taxon>Pseudonocardiales</taxon>
        <taxon>Pseudonocardiaceae</taxon>
        <taxon>Saccharomonospora</taxon>
    </lineage>
</organism>
<dbReference type="AlphaFoldDB" id="A0A837DCY3"/>
<evidence type="ECO:0000313" key="2">
    <source>
        <dbReference type="EMBL" id="KHF44234.1"/>
    </source>
</evidence>
<feature type="region of interest" description="Disordered" evidence="1">
    <location>
        <begin position="1"/>
        <end position="37"/>
    </location>
</feature>
<evidence type="ECO:0000256" key="1">
    <source>
        <dbReference type="SAM" id="MobiDB-lite"/>
    </source>
</evidence>
<protein>
    <submittedName>
        <fullName evidence="2">Uncharacterized protein</fullName>
    </submittedName>
</protein>
<dbReference type="Proteomes" id="UP000030848">
    <property type="component" value="Unassembled WGS sequence"/>
</dbReference>
<name>A0A837DCY3_9PSEU</name>
<sequence>MGDGVDLREYGPAPPDSGLVARGRIRPRSPVSVSASG</sequence>
<evidence type="ECO:0000313" key="3">
    <source>
        <dbReference type="Proteomes" id="UP000030848"/>
    </source>
</evidence>